<dbReference type="InterPro" id="IPR013783">
    <property type="entry name" value="Ig-like_fold"/>
</dbReference>
<protein>
    <submittedName>
        <fullName evidence="8">von Willebrand factor domain-containing protein</fullName>
    </submittedName>
</protein>
<dbReference type="Pfam" id="PF17802">
    <property type="entry name" value="SpaA"/>
    <property type="match status" value="3"/>
</dbReference>
<evidence type="ECO:0000313" key="8">
    <source>
        <dbReference type="EMBL" id="KRN24423.1"/>
    </source>
</evidence>
<organism evidence="8 9">
    <name type="scientific">Lacticaseibacillus camelliae DSM 22697 = JCM 13995</name>
    <dbReference type="NCBI Taxonomy" id="1423730"/>
    <lineage>
        <taxon>Bacteria</taxon>
        <taxon>Bacillati</taxon>
        <taxon>Bacillota</taxon>
        <taxon>Bacilli</taxon>
        <taxon>Lactobacillales</taxon>
        <taxon>Lactobacillaceae</taxon>
        <taxon>Lacticaseibacillus</taxon>
    </lineage>
</organism>
<gene>
    <name evidence="8" type="ORF">FC75_GL001224</name>
</gene>
<name>A0A0R2FH27_9LACO</name>
<dbReference type="Gene3D" id="2.60.40.10">
    <property type="entry name" value="Immunoglobulins"/>
    <property type="match status" value="3"/>
</dbReference>
<dbReference type="Proteomes" id="UP000050865">
    <property type="component" value="Unassembled WGS sequence"/>
</dbReference>
<dbReference type="InterPro" id="IPR041033">
    <property type="entry name" value="SpaA_PFL_dom_1"/>
</dbReference>
<comment type="similarity">
    <text evidence="1">Belongs to the serine-aspartate repeat-containing protein (SDr) family.</text>
</comment>
<dbReference type="EMBL" id="AYZJ01000023">
    <property type="protein sequence ID" value="KRN24423.1"/>
    <property type="molecule type" value="Genomic_DNA"/>
</dbReference>
<feature type="domain" description="Choice-of-anchor A" evidence="7">
    <location>
        <begin position="293"/>
        <end position="424"/>
    </location>
</feature>
<dbReference type="PANTHER" id="PTHR36108">
    <property type="entry name" value="COLOSSIN-B-RELATED"/>
    <property type="match status" value="1"/>
</dbReference>
<feature type="domain" description="CNA-B" evidence="5">
    <location>
        <begin position="453"/>
        <end position="550"/>
    </location>
</feature>
<dbReference type="AlphaFoldDB" id="A0A0R2FH27"/>
<dbReference type="SUPFAM" id="SSF49478">
    <property type="entry name" value="Cna protein B-type domain"/>
    <property type="match status" value="1"/>
</dbReference>
<keyword evidence="4" id="KW-1133">Transmembrane helix</keyword>
<dbReference type="STRING" id="1423730.FC75_GL001224"/>
<keyword evidence="4" id="KW-0472">Membrane</keyword>
<proteinExistence type="inferred from homology"/>
<evidence type="ECO:0000259" key="6">
    <source>
        <dbReference type="Pfam" id="PF17802"/>
    </source>
</evidence>
<dbReference type="InterPro" id="IPR026588">
    <property type="entry name" value="Choice_anch_A"/>
</dbReference>
<dbReference type="PANTHER" id="PTHR36108:SF13">
    <property type="entry name" value="COLOSSIN-B-RELATED"/>
    <property type="match status" value="1"/>
</dbReference>
<evidence type="ECO:0000259" key="7">
    <source>
        <dbReference type="Pfam" id="PF20597"/>
    </source>
</evidence>
<dbReference type="Gene3D" id="2.60.40.1140">
    <property type="entry name" value="Collagen-binding surface protein Cna, B-type domain"/>
    <property type="match status" value="1"/>
</dbReference>
<feature type="transmembrane region" description="Helical" evidence="4">
    <location>
        <begin position="790"/>
        <end position="812"/>
    </location>
</feature>
<keyword evidence="9" id="KW-1185">Reference proteome</keyword>
<feature type="domain" description="SpaA-like prealbumin fold" evidence="6">
    <location>
        <begin position="202"/>
        <end position="288"/>
    </location>
</feature>
<keyword evidence="4" id="KW-0812">Transmembrane</keyword>
<dbReference type="NCBIfam" id="TIGR04215">
    <property type="entry name" value="choice_anch_A"/>
    <property type="match status" value="1"/>
</dbReference>
<feature type="domain" description="SpaA-like prealbumin fold" evidence="6">
    <location>
        <begin position="673"/>
        <end position="740"/>
    </location>
</feature>
<dbReference type="PATRIC" id="fig|1423730.4.peg.1280"/>
<keyword evidence="3" id="KW-0732">Signal</keyword>
<keyword evidence="2" id="KW-0964">Secreted</keyword>
<comment type="caution">
    <text evidence="8">The sequence shown here is derived from an EMBL/GenBank/DDBJ whole genome shotgun (WGS) entry which is preliminary data.</text>
</comment>
<dbReference type="Pfam" id="PF20597">
    <property type="entry name" value="pAdhesive_15"/>
    <property type="match status" value="1"/>
</dbReference>
<evidence type="ECO:0000256" key="1">
    <source>
        <dbReference type="ARBA" id="ARBA00007257"/>
    </source>
</evidence>
<evidence type="ECO:0000313" key="9">
    <source>
        <dbReference type="Proteomes" id="UP000050865"/>
    </source>
</evidence>
<sequence>MMTLGNFAYLPAVTTRGDGIAPQAAGDYYQDNQAGRDDVLGAAQRFHIFTLNADLGASEDGNVAAQSFNGTHDFGTSQGLKGIEPDGEEINYLQTIEGIQSAALDSGRSQKFVTGPTTSLTSADNGHAVAIAGVKNNTLKANEVYQDTDAAPYIDFKTEFDRLRAVSALFANKGKTYQKTNDNLLSIDLSDDSLQSVPYPLRLTKQAEDGALLPGAVYRLVDSAGKPLDSSQDDLWVNDANKTSDPTKFLTDKQGQINVSVSKAGTYSFVETTAPAGYRVDSEPKKVETGSIPDATYVNLSWKQLYAVGGEAASHIDFTGRDFHAADATPLIIDVDFTGYDPSQIDSGRAGNISLQGLTGDDLKDSSKAKVLWNFYGYPKDATIPIGNDDFLGTILAPDANITVNTGGHVYGSIIAKSVKTGDTSHRWDLNFQSTPGSNVVATDTKIPTTSLTIQKKWKSLTDADAAGEAGFQLYQHQDGHEGKAYGDVVTLTGKLQDPASWKHTIGDLPMEDAVGHKLTYTVQETGAKVADHAADTYQQSTDGTTVTNTQYGLVVKKVDADSGQELTDGVTFTVTGPAGFEKTIKPGATAPLAPGTYQITETTPPTGYQLDPTPQTVTLTKDGKWLTGAGKALGTTAPTEDGKPVDGLYVDASDQYRGQLLHVVKTDHKYLSLKIIKHDKATHTALKGAVFTLTPTTGAPKTLTTGDDGTAVDEQLQSTANQQYTLEETTPPGGYDALTGSATIQGDAVSLNGDFKGNVDISTQGNQITLTVTDTPRGRLPATGGTGPLQAVLLSGLAALIAVLLFAWSWVQKRREEA</sequence>
<evidence type="ECO:0000259" key="5">
    <source>
        <dbReference type="Pfam" id="PF05738"/>
    </source>
</evidence>
<dbReference type="InterPro" id="IPR008454">
    <property type="entry name" value="Collagen-bd_Cna-like_B-typ_dom"/>
</dbReference>
<evidence type="ECO:0000256" key="2">
    <source>
        <dbReference type="ARBA" id="ARBA00022525"/>
    </source>
</evidence>
<reference evidence="8 9" key="1">
    <citation type="journal article" date="2015" name="Genome Announc.">
        <title>Expanding the biotechnology potential of lactobacilli through comparative genomics of 213 strains and associated genera.</title>
        <authorList>
            <person name="Sun Z."/>
            <person name="Harris H.M."/>
            <person name="McCann A."/>
            <person name="Guo C."/>
            <person name="Argimon S."/>
            <person name="Zhang W."/>
            <person name="Yang X."/>
            <person name="Jeffery I.B."/>
            <person name="Cooney J.C."/>
            <person name="Kagawa T.F."/>
            <person name="Liu W."/>
            <person name="Song Y."/>
            <person name="Salvetti E."/>
            <person name="Wrobel A."/>
            <person name="Rasinkangas P."/>
            <person name="Parkhill J."/>
            <person name="Rea M.C."/>
            <person name="O'Sullivan O."/>
            <person name="Ritari J."/>
            <person name="Douillard F.P."/>
            <person name="Paul Ross R."/>
            <person name="Yang R."/>
            <person name="Briner A.E."/>
            <person name="Felis G.E."/>
            <person name="de Vos W.M."/>
            <person name="Barrangou R."/>
            <person name="Klaenhammer T.R."/>
            <person name="Caufield P.W."/>
            <person name="Cui Y."/>
            <person name="Zhang H."/>
            <person name="O'Toole P.W."/>
        </authorList>
    </citation>
    <scope>NUCLEOTIDE SEQUENCE [LARGE SCALE GENOMIC DNA]</scope>
    <source>
        <strain evidence="8 9">DSM 22697</strain>
    </source>
</reference>
<evidence type="ECO:0000256" key="3">
    <source>
        <dbReference type="ARBA" id="ARBA00022729"/>
    </source>
</evidence>
<feature type="domain" description="SpaA-like prealbumin fold" evidence="6">
    <location>
        <begin position="555"/>
        <end position="624"/>
    </location>
</feature>
<evidence type="ECO:0000256" key="4">
    <source>
        <dbReference type="SAM" id="Phobius"/>
    </source>
</evidence>
<dbReference type="Pfam" id="PF05738">
    <property type="entry name" value="Cna_B"/>
    <property type="match status" value="1"/>
</dbReference>
<accession>A0A0R2FH27</accession>